<dbReference type="EMBL" id="FOME01000007">
    <property type="protein sequence ID" value="SFD94200.1"/>
    <property type="molecule type" value="Genomic_DNA"/>
</dbReference>
<dbReference type="RefSeq" id="WP_093354431.1">
    <property type="nucleotide sequence ID" value="NZ_FNVB01000008.1"/>
</dbReference>
<keyword evidence="3" id="KW-1185">Reference proteome</keyword>
<reference evidence="1" key="1">
    <citation type="submission" date="2016-10" db="EMBL/GenBank/DDBJ databases">
        <authorList>
            <person name="de Groot N.N."/>
        </authorList>
    </citation>
    <scope>NUCLEOTIDE SEQUENCE [LARGE SCALE GENOMIC DNA]</scope>
    <source>
        <strain evidence="1">ATCC 20501</strain>
    </source>
</reference>
<dbReference type="Proteomes" id="UP000199690">
    <property type="component" value="Unassembled WGS sequence"/>
</dbReference>
<reference evidence="3 4" key="2">
    <citation type="submission" date="2016-10" db="EMBL/GenBank/DDBJ databases">
        <authorList>
            <person name="Varghese N."/>
            <person name="Submissions S."/>
        </authorList>
    </citation>
    <scope>NUCLEOTIDE SEQUENCE [LARGE SCALE GENOMIC DNA]</scope>
    <source>
        <strain evidence="4">ATCC 20501</strain>
        <strain evidence="2 3">CGMCC 4.3529</strain>
    </source>
</reference>
<gene>
    <name evidence="1" type="ORF">SAMN02982929_05324</name>
    <name evidence="2" type="ORF">SAMN05216506_107300</name>
</gene>
<proteinExistence type="predicted"/>
<sequence>MTDTRSFITTRPRCAPCPRCGRLQLTGHAEGLPYRVDPVPVTPRAELAARLSGRSSFAFIAEGLAVRTAGRIDGDARRPRPPVLVAHHCDTPPAPEGVDAAHAPVIARLVERARRREADDLPAPLGEPESTALFTLAEAFGGTVIGFDPYTVDPAPF</sequence>
<evidence type="ECO:0000313" key="4">
    <source>
        <dbReference type="Proteomes" id="UP000236729"/>
    </source>
</evidence>
<accession>A0A1I1WMA1</accession>
<accession>A0A1H6E1N7</accession>
<organism evidence="1 4">
    <name type="scientific">Saccharopolyspora kobensis</name>
    <dbReference type="NCBI Taxonomy" id="146035"/>
    <lineage>
        <taxon>Bacteria</taxon>
        <taxon>Bacillati</taxon>
        <taxon>Actinomycetota</taxon>
        <taxon>Actinomycetes</taxon>
        <taxon>Pseudonocardiales</taxon>
        <taxon>Pseudonocardiaceae</taxon>
        <taxon>Saccharopolyspora</taxon>
    </lineage>
</organism>
<dbReference type="AlphaFoldDB" id="A0A1H6E1N7"/>
<protein>
    <submittedName>
        <fullName evidence="1">Uncharacterized protein</fullName>
    </submittedName>
</protein>
<name>A0A1H6E1N7_9PSEU</name>
<evidence type="ECO:0000313" key="2">
    <source>
        <dbReference type="EMBL" id="SFD94200.1"/>
    </source>
</evidence>
<dbReference type="EMBL" id="FNVB01000008">
    <property type="protein sequence ID" value="SEG90845.1"/>
    <property type="molecule type" value="Genomic_DNA"/>
</dbReference>
<evidence type="ECO:0000313" key="1">
    <source>
        <dbReference type="EMBL" id="SEG90845.1"/>
    </source>
</evidence>
<dbReference type="Proteomes" id="UP000236729">
    <property type="component" value="Unassembled WGS sequence"/>
</dbReference>
<evidence type="ECO:0000313" key="3">
    <source>
        <dbReference type="Proteomes" id="UP000199690"/>
    </source>
</evidence>